<evidence type="ECO:0000256" key="4">
    <source>
        <dbReference type="ARBA" id="ARBA00005225"/>
    </source>
</evidence>
<feature type="binding site" evidence="16">
    <location>
        <begin position="93"/>
        <end position="96"/>
    </location>
    <ligand>
        <name>substrate</name>
    </ligand>
</feature>
<comment type="subcellular location">
    <subcellularLocation>
        <location evidence="3 16">Cytoplasm</location>
    </subcellularLocation>
</comment>
<dbReference type="Pfam" id="PF03309">
    <property type="entry name" value="Pan_kinase"/>
    <property type="match status" value="1"/>
</dbReference>
<dbReference type="InterPro" id="IPR043129">
    <property type="entry name" value="ATPase_NBD"/>
</dbReference>
<evidence type="ECO:0000313" key="17">
    <source>
        <dbReference type="EMBL" id="PSK92551.1"/>
    </source>
</evidence>
<keyword evidence="7 16" id="KW-0963">Cytoplasm</keyword>
<keyword evidence="9 16" id="KW-0547">Nucleotide-binding</keyword>
<gene>
    <name evidence="16" type="primary">coaX</name>
    <name evidence="17" type="ORF">B0I18_103128</name>
</gene>
<evidence type="ECO:0000256" key="16">
    <source>
        <dbReference type="HAMAP-Rule" id="MF_01274"/>
    </source>
</evidence>
<evidence type="ECO:0000256" key="1">
    <source>
        <dbReference type="ARBA" id="ARBA00001206"/>
    </source>
</evidence>
<dbReference type="SUPFAM" id="SSF53067">
    <property type="entry name" value="Actin-like ATPase domain"/>
    <property type="match status" value="2"/>
</dbReference>
<evidence type="ECO:0000256" key="12">
    <source>
        <dbReference type="ARBA" id="ARBA00022958"/>
    </source>
</evidence>
<dbReference type="PANTHER" id="PTHR34265">
    <property type="entry name" value="TYPE III PANTOTHENATE KINASE"/>
    <property type="match status" value="1"/>
</dbReference>
<keyword evidence="11 16" id="KW-0067">ATP-binding</keyword>
<keyword evidence="8 16" id="KW-0808">Transferase</keyword>
<evidence type="ECO:0000256" key="13">
    <source>
        <dbReference type="ARBA" id="ARBA00022993"/>
    </source>
</evidence>
<comment type="similarity">
    <text evidence="14 16">Belongs to the type III pantothenate kinase family.</text>
</comment>
<feature type="binding site" evidence="16">
    <location>
        <position position="86"/>
    </location>
    <ligand>
        <name>substrate</name>
    </ligand>
</feature>
<dbReference type="GO" id="GO:0004594">
    <property type="term" value="F:pantothenate kinase activity"/>
    <property type="evidence" value="ECO:0007669"/>
    <property type="project" value="UniProtKB-UniRule"/>
</dbReference>
<evidence type="ECO:0000313" key="18">
    <source>
        <dbReference type="Proteomes" id="UP000240572"/>
    </source>
</evidence>
<dbReference type="GO" id="GO:0005524">
    <property type="term" value="F:ATP binding"/>
    <property type="evidence" value="ECO:0007669"/>
    <property type="project" value="UniProtKB-UniRule"/>
</dbReference>
<dbReference type="EMBL" id="PYGD01000003">
    <property type="protein sequence ID" value="PSK92551.1"/>
    <property type="molecule type" value="Genomic_DNA"/>
</dbReference>
<evidence type="ECO:0000256" key="8">
    <source>
        <dbReference type="ARBA" id="ARBA00022679"/>
    </source>
</evidence>
<evidence type="ECO:0000256" key="3">
    <source>
        <dbReference type="ARBA" id="ARBA00004496"/>
    </source>
</evidence>
<comment type="subunit">
    <text evidence="5 16">Homodimer.</text>
</comment>
<feature type="binding site" evidence="16">
    <location>
        <position position="171"/>
    </location>
    <ligand>
        <name>substrate</name>
    </ligand>
</feature>
<keyword evidence="18" id="KW-1185">Reference proteome</keyword>
<comment type="caution">
    <text evidence="17">The sequence shown here is derived from an EMBL/GenBank/DDBJ whole genome shotgun (WGS) entry which is preliminary data.</text>
</comment>
<comment type="pathway">
    <text evidence="4 16">Cofactor biosynthesis; coenzyme A biosynthesis; CoA from (R)-pantothenate: step 1/5.</text>
</comment>
<organism evidence="17 18">
    <name type="scientific">Taibaiella chishuiensis</name>
    <dbReference type="NCBI Taxonomy" id="1434707"/>
    <lineage>
        <taxon>Bacteria</taxon>
        <taxon>Pseudomonadati</taxon>
        <taxon>Bacteroidota</taxon>
        <taxon>Chitinophagia</taxon>
        <taxon>Chitinophagales</taxon>
        <taxon>Chitinophagaceae</taxon>
        <taxon>Taibaiella</taxon>
    </lineage>
</organism>
<keyword evidence="13 16" id="KW-0173">Coenzyme A biosynthesis</keyword>
<comment type="cofactor">
    <cofactor evidence="16">
        <name>NH4(+)</name>
        <dbReference type="ChEBI" id="CHEBI:28938"/>
    </cofactor>
    <cofactor evidence="16">
        <name>K(+)</name>
        <dbReference type="ChEBI" id="CHEBI:29103"/>
    </cofactor>
    <text evidence="16">A monovalent cation. Ammonium or potassium.</text>
</comment>
<evidence type="ECO:0000256" key="11">
    <source>
        <dbReference type="ARBA" id="ARBA00022840"/>
    </source>
</evidence>
<dbReference type="InterPro" id="IPR004619">
    <property type="entry name" value="Type_III_PanK"/>
</dbReference>
<dbReference type="GO" id="GO:0015937">
    <property type="term" value="P:coenzyme A biosynthetic process"/>
    <property type="evidence" value="ECO:0007669"/>
    <property type="project" value="UniProtKB-UniRule"/>
</dbReference>
<comment type="cofactor">
    <cofactor evidence="2">
        <name>K(+)</name>
        <dbReference type="ChEBI" id="CHEBI:29103"/>
    </cofactor>
</comment>
<evidence type="ECO:0000256" key="15">
    <source>
        <dbReference type="ARBA" id="ARBA00040883"/>
    </source>
</evidence>
<dbReference type="Proteomes" id="UP000240572">
    <property type="component" value="Unassembled WGS sequence"/>
</dbReference>
<dbReference type="AlphaFoldDB" id="A0A2P8D5R8"/>
<reference evidence="17 18" key="1">
    <citation type="submission" date="2018-03" db="EMBL/GenBank/DDBJ databases">
        <title>Genomic Encyclopedia of Type Strains, Phase III (KMG-III): the genomes of soil and plant-associated and newly described type strains.</title>
        <authorList>
            <person name="Whitman W."/>
        </authorList>
    </citation>
    <scope>NUCLEOTIDE SEQUENCE [LARGE SCALE GENOMIC DNA]</scope>
    <source>
        <strain evidence="17 18">CGMCC 1.12700</strain>
    </source>
</reference>
<evidence type="ECO:0000256" key="7">
    <source>
        <dbReference type="ARBA" id="ARBA00022490"/>
    </source>
</evidence>
<feature type="binding site" evidence="16">
    <location>
        <begin position="6"/>
        <end position="13"/>
    </location>
    <ligand>
        <name>ATP</name>
        <dbReference type="ChEBI" id="CHEBI:30616"/>
    </ligand>
</feature>
<keyword evidence="12 16" id="KW-0630">Potassium</keyword>
<evidence type="ECO:0000256" key="14">
    <source>
        <dbReference type="ARBA" id="ARBA00038036"/>
    </source>
</evidence>
<protein>
    <recommendedName>
        <fullName evidence="15 16">Type III pantothenate kinase</fullName>
        <ecNumber evidence="6 16">2.7.1.33</ecNumber>
    </recommendedName>
    <alternativeName>
        <fullName evidence="16">PanK-III</fullName>
    </alternativeName>
    <alternativeName>
        <fullName evidence="16">Pantothenic acid kinase</fullName>
    </alternativeName>
</protein>
<name>A0A2P8D5R8_9BACT</name>
<evidence type="ECO:0000256" key="10">
    <source>
        <dbReference type="ARBA" id="ARBA00022777"/>
    </source>
</evidence>
<evidence type="ECO:0000256" key="9">
    <source>
        <dbReference type="ARBA" id="ARBA00022741"/>
    </source>
</evidence>
<evidence type="ECO:0000256" key="5">
    <source>
        <dbReference type="ARBA" id="ARBA00011738"/>
    </source>
</evidence>
<proteinExistence type="inferred from homology"/>
<dbReference type="UniPathway" id="UPA00241">
    <property type="reaction ID" value="UER00352"/>
</dbReference>
<comment type="catalytic activity">
    <reaction evidence="1 16">
        <text>(R)-pantothenate + ATP = (R)-4'-phosphopantothenate + ADP + H(+)</text>
        <dbReference type="Rhea" id="RHEA:16373"/>
        <dbReference type="ChEBI" id="CHEBI:10986"/>
        <dbReference type="ChEBI" id="CHEBI:15378"/>
        <dbReference type="ChEBI" id="CHEBI:29032"/>
        <dbReference type="ChEBI" id="CHEBI:30616"/>
        <dbReference type="ChEBI" id="CHEBI:456216"/>
        <dbReference type="EC" id="2.7.1.33"/>
    </reaction>
</comment>
<comment type="caution">
    <text evidence="16">Lacks conserved residue(s) required for the propagation of feature annotation.</text>
</comment>
<dbReference type="GO" id="GO:0005737">
    <property type="term" value="C:cytoplasm"/>
    <property type="evidence" value="ECO:0007669"/>
    <property type="project" value="UniProtKB-SubCell"/>
</dbReference>
<dbReference type="Gene3D" id="3.30.420.40">
    <property type="match status" value="2"/>
</dbReference>
<dbReference type="PANTHER" id="PTHR34265:SF1">
    <property type="entry name" value="TYPE III PANTOTHENATE KINASE"/>
    <property type="match status" value="1"/>
</dbReference>
<accession>A0A2P8D5R8</accession>
<evidence type="ECO:0000256" key="6">
    <source>
        <dbReference type="ARBA" id="ARBA00012102"/>
    </source>
</evidence>
<dbReference type="RefSeq" id="WP_106522739.1">
    <property type="nucleotide sequence ID" value="NZ_PYGD01000003.1"/>
</dbReference>
<sequence>MHLCIDWGNTRVKAAFFQEQTLVADYNFSEEEALTGLMALVAEKQPKAVILCSVANHPPELKILLQEQAPLVVLSSNTNLPIMNAYHSPDSLGMDRLAIAVGANAAYPDRNNLVVSVGTAITYNFVHQNKAFRGGSISPGLQLRFRALHEFTDKLPLVSETGDTPILGYDTETSIRSGVMLGIAAEIDGMINYYKEQYSGLNVVLTGGNAGLFAGKLKNQIFADSQLLLKGLNTILRHNVR</sequence>
<feature type="binding site" evidence="16">
    <location>
        <position position="119"/>
    </location>
    <ligand>
        <name>ATP</name>
        <dbReference type="ChEBI" id="CHEBI:30616"/>
    </ligand>
</feature>
<dbReference type="HAMAP" id="MF_01274">
    <property type="entry name" value="Pantothen_kinase_3"/>
    <property type="match status" value="1"/>
</dbReference>
<feature type="active site" description="Proton acceptor" evidence="16">
    <location>
        <position position="95"/>
    </location>
</feature>
<dbReference type="CDD" id="cd24015">
    <property type="entry name" value="ASKHA_NBD_PanK-III"/>
    <property type="match status" value="1"/>
</dbReference>
<dbReference type="NCBIfam" id="TIGR00671">
    <property type="entry name" value="baf"/>
    <property type="match status" value="1"/>
</dbReference>
<evidence type="ECO:0000256" key="2">
    <source>
        <dbReference type="ARBA" id="ARBA00001958"/>
    </source>
</evidence>
<comment type="function">
    <text evidence="16">Catalyzes the phosphorylation of pantothenate (Pan), the first step in CoA biosynthesis.</text>
</comment>
<dbReference type="OrthoDB" id="9804707at2"/>
<dbReference type="EC" id="2.7.1.33" evidence="6 16"/>
<keyword evidence="10 16" id="KW-0418">Kinase</keyword>